<accession>A0AA86NS94</accession>
<dbReference type="EMBL" id="CATOUU010000299">
    <property type="protein sequence ID" value="CAI9923940.1"/>
    <property type="molecule type" value="Genomic_DNA"/>
</dbReference>
<name>A0AA86NS94_9EUKA</name>
<evidence type="ECO:0000313" key="3">
    <source>
        <dbReference type="Proteomes" id="UP001642409"/>
    </source>
</evidence>
<reference evidence="1" key="1">
    <citation type="submission" date="2023-06" db="EMBL/GenBank/DDBJ databases">
        <authorList>
            <person name="Kurt Z."/>
        </authorList>
    </citation>
    <scope>NUCLEOTIDE SEQUENCE</scope>
</reference>
<proteinExistence type="predicted"/>
<evidence type="ECO:0000313" key="1">
    <source>
        <dbReference type="EMBL" id="CAI9923940.1"/>
    </source>
</evidence>
<evidence type="ECO:0000313" key="2">
    <source>
        <dbReference type="EMBL" id="CAL6101516.1"/>
    </source>
</evidence>
<dbReference type="Proteomes" id="UP001642409">
    <property type="component" value="Unassembled WGS sequence"/>
</dbReference>
<reference evidence="2 3" key="2">
    <citation type="submission" date="2024-07" db="EMBL/GenBank/DDBJ databases">
        <authorList>
            <person name="Akdeniz Z."/>
        </authorList>
    </citation>
    <scope>NUCLEOTIDE SEQUENCE [LARGE SCALE GENOMIC DNA]</scope>
</reference>
<organism evidence="1">
    <name type="scientific">Hexamita inflata</name>
    <dbReference type="NCBI Taxonomy" id="28002"/>
    <lineage>
        <taxon>Eukaryota</taxon>
        <taxon>Metamonada</taxon>
        <taxon>Diplomonadida</taxon>
        <taxon>Hexamitidae</taxon>
        <taxon>Hexamitinae</taxon>
        <taxon>Hexamita</taxon>
    </lineage>
</organism>
<protein>
    <submittedName>
        <fullName evidence="2">Hypothetical_protein</fullName>
    </submittedName>
</protein>
<dbReference type="AlphaFoldDB" id="A0AA86NS94"/>
<sequence>MKQRNDQAIISQCPLCKLNICKCGFKSQNIIKRKYFMQTYEQVCYRCGGAHSALLCTLEDQNILVQMKNIIEQAQLSQPISQDNVQESQETNENALSPLFNINTSTNRPQCVNCGSQRHVTCQCYFQVQNELKHKMYLTRKQREDLQ</sequence>
<dbReference type="EMBL" id="CAXDID020000545">
    <property type="protein sequence ID" value="CAL6101516.1"/>
    <property type="molecule type" value="Genomic_DNA"/>
</dbReference>
<keyword evidence="3" id="KW-1185">Reference proteome</keyword>
<gene>
    <name evidence="1" type="ORF">HINF_LOCUS11585</name>
    <name evidence="2" type="ORF">HINF_LOCUS71228</name>
</gene>
<comment type="caution">
    <text evidence="1">The sequence shown here is derived from an EMBL/GenBank/DDBJ whole genome shotgun (WGS) entry which is preliminary data.</text>
</comment>